<keyword evidence="2" id="KW-0378">Hydrolase</keyword>
<reference evidence="5 6" key="1">
    <citation type="submission" date="2018-11" db="EMBL/GenBank/DDBJ databases">
        <authorList>
            <consortium name="Pathogen Informatics"/>
        </authorList>
    </citation>
    <scope>NUCLEOTIDE SEQUENCE [LARGE SCALE GENOMIC DNA]</scope>
</reference>
<evidence type="ECO:0000256" key="1">
    <source>
        <dbReference type="ARBA" id="ARBA00022741"/>
    </source>
</evidence>
<name>A0A183G372_HELPZ</name>
<evidence type="ECO:0000313" key="7">
    <source>
        <dbReference type="WBParaSite" id="HPBE_0001583101-mRNA-1"/>
    </source>
</evidence>
<keyword evidence="4" id="KW-0067">ATP-binding</keyword>
<dbReference type="Proteomes" id="UP000050761">
    <property type="component" value="Unassembled WGS sequence"/>
</dbReference>
<dbReference type="GO" id="GO:0016787">
    <property type="term" value="F:hydrolase activity"/>
    <property type="evidence" value="ECO:0007669"/>
    <property type="project" value="UniProtKB-KW"/>
</dbReference>
<dbReference type="WBParaSite" id="HPBE_0001583101-mRNA-1">
    <property type="protein sequence ID" value="HPBE_0001583101-mRNA-1"/>
    <property type="gene ID" value="HPBE_0001583101"/>
</dbReference>
<dbReference type="Gene3D" id="3.40.50.300">
    <property type="entry name" value="P-loop containing nucleotide triphosphate hydrolases"/>
    <property type="match status" value="1"/>
</dbReference>
<keyword evidence="1" id="KW-0547">Nucleotide-binding</keyword>
<evidence type="ECO:0000256" key="2">
    <source>
        <dbReference type="ARBA" id="ARBA00022801"/>
    </source>
</evidence>
<organism evidence="6 7">
    <name type="scientific">Heligmosomoides polygyrus</name>
    <name type="common">Parasitic roundworm</name>
    <dbReference type="NCBI Taxonomy" id="6339"/>
    <lineage>
        <taxon>Eukaryota</taxon>
        <taxon>Metazoa</taxon>
        <taxon>Ecdysozoa</taxon>
        <taxon>Nematoda</taxon>
        <taxon>Chromadorea</taxon>
        <taxon>Rhabditida</taxon>
        <taxon>Rhabditina</taxon>
        <taxon>Rhabditomorpha</taxon>
        <taxon>Strongyloidea</taxon>
        <taxon>Heligmosomidae</taxon>
        <taxon>Heligmosomoides</taxon>
    </lineage>
</organism>
<keyword evidence="3" id="KW-0347">Helicase</keyword>
<evidence type="ECO:0000313" key="6">
    <source>
        <dbReference type="Proteomes" id="UP000050761"/>
    </source>
</evidence>
<evidence type="ECO:0000256" key="4">
    <source>
        <dbReference type="ARBA" id="ARBA00022840"/>
    </source>
</evidence>
<gene>
    <name evidence="5" type="ORF">HPBE_LOCUS15830</name>
</gene>
<evidence type="ECO:0000313" key="5">
    <source>
        <dbReference type="EMBL" id="VDP04065.1"/>
    </source>
</evidence>
<evidence type="ECO:0000256" key="3">
    <source>
        <dbReference type="ARBA" id="ARBA00022806"/>
    </source>
</evidence>
<sequence length="175" mass="19603">MTTGSLFNTTSKGGLFHELLSAASVIISDEASPIPEPAFVAIAARFSQARHILICDLNQLDPHIRFSHSSQPALLTARLILDVLSRRNVPSVPLITTFRAHHALIELPNKLPYDGTLVRRTHAWEHRLMTRRLRIPNPAIPLLIVDIKGASQPSPSVSHWNEDWSRWCKEIVVNC</sequence>
<protein>
    <submittedName>
        <fullName evidence="7">AAA_12 domain-containing protein</fullName>
    </submittedName>
</protein>
<accession>A0A183G372</accession>
<dbReference type="PANTHER" id="PTHR43788">
    <property type="entry name" value="DNA2/NAM7 HELICASE FAMILY MEMBER"/>
    <property type="match status" value="1"/>
</dbReference>
<dbReference type="GO" id="GO:0043139">
    <property type="term" value="F:5'-3' DNA helicase activity"/>
    <property type="evidence" value="ECO:0007669"/>
    <property type="project" value="TreeGrafter"/>
</dbReference>
<dbReference type="GO" id="GO:0005524">
    <property type="term" value="F:ATP binding"/>
    <property type="evidence" value="ECO:0007669"/>
    <property type="project" value="UniProtKB-KW"/>
</dbReference>
<dbReference type="PANTHER" id="PTHR43788:SF16">
    <property type="entry name" value="HELICASE WITH ZINC FINGER 2"/>
    <property type="match status" value="1"/>
</dbReference>
<reference evidence="7" key="2">
    <citation type="submission" date="2019-09" db="UniProtKB">
        <authorList>
            <consortium name="WormBaseParasite"/>
        </authorList>
    </citation>
    <scope>IDENTIFICATION</scope>
</reference>
<proteinExistence type="predicted"/>
<dbReference type="AlphaFoldDB" id="A0A183G372"/>
<dbReference type="SUPFAM" id="SSF52540">
    <property type="entry name" value="P-loop containing nucleoside triphosphate hydrolases"/>
    <property type="match status" value="1"/>
</dbReference>
<dbReference type="InterPro" id="IPR027417">
    <property type="entry name" value="P-loop_NTPase"/>
</dbReference>
<keyword evidence="6" id="KW-1185">Reference proteome</keyword>
<accession>A0A3P8BB93</accession>
<dbReference type="InterPro" id="IPR050534">
    <property type="entry name" value="Coronavir_polyprotein_1ab"/>
</dbReference>
<dbReference type="OrthoDB" id="6513042at2759"/>
<dbReference type="EMBL" id="UZAH01029066">
    <property type="protein sequence ID" value="VDP04065.1"/>
    <property type="molecule type" value="Genomic_DNA"/>
</dbReference>